<dbReference type="InterPro" id="IPR032752">
    <property type="entry name" value="DC-UbP/UBTD2_N"/>
</dbReference>
<evidence type="ECO:0000313" key="3">
    <source>
        <dbReference type="Proteomes" id="UP000044602"/>
    </source>
</evidence>
<dbReference type="PANTHER" id="PTHR13609">
    <property type="entry name" value="UBIQUITIN DOMAIN CONTAINING 1 PROTEIN-RELATED"/>
    <property type="match status" value="1"/>
</dbReference>
<evidence type="ECO:0000259" key="1">
    <source>
        <dbReference type="Pfam" id="PF16455"/>
    </source>
</evidence>
<dbReference type="Pfam" id="PF16455">
    <property type="entry name" value="UBD"/>
    <property type="match status" value="1"/>
</dbReference>
<proteinExistence type="predicted"/>
<dbReference type="Proteomes" id="UP000044602">
    <property type="component" value="Unassembled WGS sequence"/>
</dbReference>
<organism evidence="2 3">
    <name type="scientific">Verticillium longisporum</name>
    <name type="common">Verticillium dahliae var. longisporum</name>
    <dbReference type="NCBI Taxonomy" id="100787"/>
    <lineage>
        <taxon>Eukaryota</taxon>
        <taxon>Fungi</taxon>
        <taxon>Dikarya</taxon>
        <taxon>Ascomycota</taxon>
        <taxon>Pezizomycotina</taxon>
        <taxon>Sordariomycetes</taxon>
        <taxon>Hypocreomycetidae</taxon>
        <taxon>Glomerellales</taxon>
        <taxon>Plectosphaerellaceae</taxon>
        <taxon>Verticillium</taxon>
    </lineage>
</organism>
<reference evidence="2 3" key="1">
    <citation type="submission" date="2015-05" db="EMBL/GenBank/DDBJ databases">
        <authorList>
            <person name="Wang D.B."/>
            <person name="Wang M."/>
        </authorList>
    </citation>
    <scope>NUCLEOTIDE SEQUENCE [LARGE SCALE GENOMIC DNA]</scope>
    <source>
        <strain evidence="2">VL1</strain>
    </source>
</reference>
<feature type="non-terminal residue" evidence="2">
    <location>
        <position position="102"/>
    </location>
</feature>
<feature type="non-terminal residue" evidence="2">
    <location>
        <position position="1"/>
    </location>
</feature>
<accession>A0A0G4MNV8</accession>
<name>A0A0G4MNV8_VERLO</name>
<sequence length="102" mass="11409">QSRRRSRRENAPLDEHINKPLRRHAWTSTSRTWTRAALARERTDFFDTRVTGRAEVWETLHAALRVLWDPAAQGAADDGTNGLATAQGFLTAAEVTLPTGNL</sequence>
<evidence type="ECO:0000313" key="2">
    <source>
        <dbReference type="EMBL" id="CRK35837.1"/>
    </source>
</evidence>
<keyword evidence="3" id="KW-1185">Reference proteome</keyword>
<dbReference type="STRING" id="100787.A0A0G4MNV8"/>
<dbReference type="Gene3D" id="1.20.225.20">
    <property type="entry name" value="Ub domain-containing protein, DC-UbP/UBTD2, N-terminal domain"/>
    <property type="match status" value="1"/>
</dbReference>
<gene>
    <name evidence="2" type="ORF">BN1708_019832</name>
</gene>
<dbReference type="EMBL" id="CVQH01023682">
    <property type="protein sequence ID" value="CRK35837.1"/>
    <property type="molecule type" value="Genomic_DNA"/>
</dbReference>
<protein>
    <recommendedName>
        <fullName evidence="1">DC-UbP/UBTD2 N-terminal domain-containing protein</fullName>
    </recommendedName>
</protein>
<dbReference type="AlphaFoldDB" id="A0A0G4MNV8"/>
<feature type="domain" description="DC-UbP/UBTD2 N-terminal" evidence="1">
    <location>
        <begin position="18"/>
        <end position="102"/>
    </location>
</feature>
<dbReference type="InterPro" id="IPR038169">
    <property type="entry name" value="DC-UbP/UBTD2_N_sf"/>
</dbReference>
<dbReference type="InterPro" id="IPR039869">
    <property type="entry name" value="UBTD1/2"/>
</dbReference>